<name>A0AAW7DF92_9FLAO</name>
<proteinExistence type="predicted"/>
<gene>
    <name evidence="1" type="ORF">HX095_05530</name>
</gene>
<accession>A0AAW7DF92</accession>
<dbReference type="Proteomes" id="UP001173578">
    <property type="component" value="Unassembled WGS sequence"/>
</dbReference>
<reference evidence="1" key="2">
    <citation type="journal article" date="2022" name="Sci. Total Environ.">
        <title>Prevalence, transmission, and molecular epidemiology of tet(X)-positive bacteria among humans, animals, and environmental niches in China: An epidemiological, and genomic-based study.</title>
        <authorList>
            <person name="Dong N."/>
            <person name="Zeng Y."/>
            <person name="Cai C."/>
            <person name="Sun C."/>
            <person name="Lu J."/>
            <person name="Liu C."/>
            <person name="Zhou H."/>
            <person name="Sun Q."/>
            <person name="Shu L."/>
            <person name="Wang H."/>
            <person name="Wang Y."/>
            <person name="Wang S."/>
            <person name="Wu C."/>
            <person name="Chan E.W."/>
            <person name="Chen G."/>
            <person name="Shen Z."/>
            <person name="Chen S."/>
            <person name="Zhang R."/>
        </authorList>
    </citation>
    <scope>NUCLEOTIDE SEQUENCE</scope>
    <source>
        <strain evidence="1">210</strain>
    </source>
</reference>
<evidence type="ECO:0000313" key="2">
    <source>
        <dbReference type="Proteomes" id="UP001173578"/>
    </source>
</evidence>
<dbReference type="AlphaFoldDB" id="A0AAW7DF92"/>
<reference evidence="1" key="1">
    <citation type="submission" date="2020-06" db="EMBL/GenBank/DDBJ databases">
        <authorList>
            <person name="Dong N."/>
        </authorList>
    </citation>
    <scope>NUCLEOTIDE SEQUENCE</scope>
    <source>
        <strain evidence="1">210</strain>
    </source>
</reference>
<dbReference type="EMBL" id="JACALR010000002">
    <property type="protein sequence ID" value="MDM1550669.1"/>
    <property type="molecule type" value="Genomic_DNA"/>
</dbReference>
<evidence type="ECO:0000313" key="1">
    <source>
        <dbReference type="EMBL" id="MDM1550669.1"/>
    </source>
</evidence>
<protein>
    <submittedName>
        <fullName evidence="1">Uncharacterized protein</fullName>
    </submittedName>
</protein>
<organism evidence="1 2">
    <name type="scientific">Empedobacter falsenii</name>
    <dbReference type="NCBI Taxonomy" id="343874"/>
    <lineage>
        <taxon>Bacteria</taxon>
        <taxon>Pseudomonadati</taxon>
        <taxon>Bacteroidota</taxon>
        <taxon>Flavobacteriia</taxon>
        <taxon>Flavobacteriales</taxon>
        <taxon>Weeksellaceae</taxon>
        <taxon>Empedobacter</taxon>
    </lineage>
</organism>
<sequence length="156" mass="18593">MWYKINFDKLVVMLLPTFLRKPRMIAFLSLFSGELTKLHNAWLIKKSQDETWLNHNSQVCKLRKILNDEFDDLQRRIKITDGQLYERKYIYTLGEKKPVKLGKIYIRQASDYADTGIDFFVVVPVEINIEQNKYKLEALINRYKLASKRYKIINNG</sequence>
<comment type="caution">
    <text evidence="1">The sequence shown here is derived from an EMBL/GenBank/DDBJ whole genome shotgun (WGS) entry which is preliminary data.</text>
</comment>